<dbReference type="EMBL" id="WBOT01000009">
    <property type="protein sequence ID" value="KAB2330088.1"/>
    <property type="molecule type" value="Genomic_DNA"/>
</dbReference>
<keyword evidence="1" id="KW-1133">Transmembrane helix</keyword>
<dbReference type="OrthoDB" id="2735221at2"/>
<feature type="transmembrane region" description="Helical" evidence="1">
    <location>
        <begin position="56"/>
        <end position="78"/>
    </location>
</feature>
<feature type="transmembrane region" description="Helical" evidence="1">
    <location>
        <begin position="90"/>
        <end position="107"/>
    </location>
</feature>
<dbReference type="Proteomes" id="UP000441354">
    <property type="component" value="Unassembled WGS sequence"/>
</dbReference>
<protein>
    <recommendedName>
        <fullName evidence="4">DUF4234 domain-containing protein</fullName>
    </recommendedName>
</protein>
<comment type="caution">
    <text evidence="2">The sequence shown here is derived from an EMBL/GenBank/DDBJ whole genome shotgun (WGS) entry which is preliminary data.</text>
</comment>
<keyword evidence="1" id="KW-0472">Membrane</keyword>
<name>A0A7V7RIR2_9BACI</name>
<evidence type="ECO:0000313" key="2">
    <source>
        <dbReference type="EMBL" id="KAB2330088.1"/>
    </source>
</evidence>
<feature type="transmembrane region" description="Helical" evidence="1">
    <location>
        <begin position="14"/>
        <end position="36"/>
    </location>
</feature>
<gene>
    <name evidence="2" type="ORF">F7732_20100</name>
</gene>
<keyword evidence="3" id="KW-1185">Reference proteome</keyword>
<accession>A0A7V7RIR2</accession>
<evidence type="ECO:0008006" key="4">
    <source>
        <dbReference type="Google" id="ProtNLM"/>
    </source>
</evidence>
<evidence type="ECO:0000313" key="3">
    <source>
        <dbReference type="Proteomes" id="UP000441354"/>
    </source>
</evidence>
<keyword evidence="1" id="KW-0812">Transmembrane</keyword>
<organism evidence="2 3">
    <name type="scientific">Bacillus mesophilum</name>
    <dbReference type="NCBI Taxonomy" id="1071718"/>
    <lineage>
        <taxon>Bacteria</taxon>
        <taxon>Bacillati</taxon>
        <taxon>Bacillota</taxon>
        <taxon>Bacilli</taxon>
        <taxon>Bacillales</taxon>
        <taxon>Bacillaceae</taxon>
        <taxon>Bacillus</taxon>
    </lineage>
</organism>
<feature type="transmembrane region" description="Helical" evidence="1">
    <location>
        <begin position="119"/>
        <end position="135"/>
    </location>
</feature>
<reference evidence="2 3" key="1">
    <citation type="journal article" date="2014" name="Arch. Microbiol.">
        <title>Bacillus mesophilum sp. nov., strain IITR-54T, a novel 4-chlorobiphenyl dechlorinating bacterium.</title>
        <authorList>
            <person name="Manickam N."/>
            <person name="Singh N.K."/>
            <person name="Bajaj A."/>
            <person name="Kumar R.M."/>
            <person name="Kaur G."/>
            <person name="Kaur N."/>
            <person name="Bala M."/>
            <person name="Kumar A."/>
            <person name="Mayilraj S."/>
        </authorList>
    </citation>
    <scope>NUCLEOTIDE SEQUENCE [LARGE SCALE GENOMIC DNA]</scope>
    <source>
        <strain evidence="2 3">IITR-54</strain>
    </source>
</reference>
<sequence>MTETEQTATGFKQVHVALVVLFSILTLGVYLAYWFLSRRHAIREYEGSGYIPFKWWGVFLVLLSLSFLYKFIGPIFLTPYGVALFDSIDMIFSYYFLGILYYSVFRLKTIIEDAYEEKLFASWLLVLFHVWYIQYKLNRLGDVDINEKALAPQMAK</sequence>
<dbReference type="AlphaFoldDB" id="A0A7V7RIR2"/>
<proteinExistence type="predicted"/>
<dbReference type="RefSeq" id="WP_151575845.1">
    <property type="nucleotide sequence ID" value="NZ_WBOT01000009.1"/>
</dbReference>
<evidence type="ECO:0000256" key="1">
    <source>
        <dbReference type="SAM" id="Phobius"/>
    </source>
</evidence>